<protein>
    <recommendedName>
        <fullName evidence="7">D-amino acid dehydrogenase</fullName>
        <ecNumber evidence="7">1.4.99.-</ecNumber>
    </recommendedName>
</protein>
<reference evidence="9 10" key="1">
    <citation type="submission" date="2024-09" db="EMBL/GenBank/DDBJ databases">
        <authorList>
            <person name="Sun Q."/>
            <person name="Mori K."/>
        </authorList>
    </citation>
    <scope>NUCLEOTIDE SEQUENCE [LARGE SCALE GENOMIC DNA]</scope>
    <source>
        <strain evidence="9 10">CCM 8677</strain>
    </source>
</reference>
<sequence>MRLRGKKEFFVLKHSDILLENNMKIVILGAGVIGTSTAYYLAKAGHEVTVIERQSGAALETSFANAGEVSPGYSAPWAGPGVPMKAIKWLMMEHSPLAIRPSMDPAMWRWVFQMLMNCTTKRYEINKGRMLRMAQYSRDVLQQLREDTGISYDERTQGTLQLFRNQQQLDGSQADIDILKRYGVPYESLSGDECLRVEPALKNVREKFVGALRLPGDETGDCFKFTQNLAKLAEGLGVKFEYGVSIERIIAEGDQVKSLQTSKGQFTADKFVLALGSYSPILLRELGIKIPVYPIKGYSITVPITDAAGAPESTVMDETYKVAITRLGDRIRVGGTAEITGYDLRLRESRRKTLVHSVTDLFPHGGDVSKAEFWTGLRPMTPDGTPIVGPTPYRNLFLNTGHGTLGWTMSCGSGQFLADLISGKKPAISTEGLYMDRYGSMNRPIAI</sequence>
<accession>A0ABV6IDZ0</accession>
<comment type="catalytic activity">
    <reaction evidence="6 7">
        <text>a D-alpha-amino acid + A + H2O = a 2-oxocarboxylate + AH2 + NH4(+)</text>
        <dbReference type="Rhea" id="RHEA:18125"/>
        <dbReference type="ChEBI" id="CHEBI:13193"/>
        <dbReference type="ChEBI" id="CHEBI:15377"/>
        <dbReference type="ChEBI" id="CHEBI:17499"/>
        <dbReference type="ChEBI" id="CHEBI:28938"/>
        <dbReference type="ChEBI" id="CHEBI:35179"/>
        <dbReference type="ChEBI" id="CHEBI:59871"/>
    </reaction>
</comment>
<dbReference type="InterPro" id="IPR006076">
    <property type="entry name" value="FAD-dep_OxRdtase"/>
</dbReference>
<comment type="cofactor">
    <cofactor evidence="1 7">
        <name>FAD</name>
        <dbReference type="ChEBI" id="CHEBI:57692"/>
    </cofactor>
</comment>
<evidence type="ECO:0000256" key="7">
    <source>
        <dbReference type="HAMAP-Rule" id="MF_01202"/>
    </source>
</evidence>
<comment type="similarity">
    <text evidence="2 7">Belongs to the DadA oxidoreductase family.</text>
</comment>
<keyword evidence="10" id="KW-1185">Reference proteome</keyword>
<feature type="domain" description="FAD dependent oxidoreductase" evidence="8">
    <location>
        <begin position="24"/>
        <end position="420"/>
    </location>
</feature>
<dbReference type="Gene3D" id="3.50.50.60">
    <property type="entry name" value="FAD/NAD(P)-binding domain"/>
    <property type="match status" value="2"/>
</dbReference>
<evidence type="ECO:0000259" key="8">
    <source>
        <dbReference type="Pfam" id="PF01266"/>
    </source>
</evidence>
<evidence type="ECO:0000313" key="9">
    <source>
        <dbReference type="EMBL" id="MFC0350041.1"/>
    </source>
</evidence>
<evidence type="ECO:0000313" key="10">
    <source>
        <dbReference type="Proteomes" id="UP001589844"/>
    </source>
</evidence>
<dbReference type="SUPFAM" id="SSF54373">
    <property type="entry name" value="FAD-linked reductases, C-terminal domain"/>
    <property type="match status" value="1"/>
</dbReference>
<dbReference type="InterPro" id="IPR023080">
    <property type="entry name" value="DadA"/>
</dbReference>
<organism evidence="9 10">
    <name type="scientific">Undibacterium danionis</name>
    <dbReference type="NCBI Taxonomy" id="1812100"/>
    <lineage>
        <taxon>Bacteria</taxon>
        <taxon>Pseudomonadati</taxon>
        <taxon>Pseudomonadota</taxon>
        <taxon>Betaproteobacteria</taxon>
        <taxon>Burkholderiales</taxon>
        <taxon>Oxalobacteraceae</taxon>
        <taxon>Undibacterium</taxon>
    </lineage>
</organism>
<dbReference type="RefSeq" id="WP_390212414.1">
    <property type="nucleotide sequence ID" value="NZ_JBHLXJ010000009.1"/>
</dbReference>
<evidence type="ECO:0000256" key="3">
    <source>
        <dbReference type="ARBA" id="ARBA00022630"/>
    </source>
</evidence>
<dbReference type="HAMAP" id="MF_01202">
    <property type="entry name" value="DadA"/>
    <property type="match status" value="1"/>
</dbReference>
<dbReference type="PANTHER" id="PTHR13847:SF280">
    <property type="entry name" value="D-AMINO ACID DEHYDROGENASE"/>
    <property type="match status" value="1"/>
</dbReference>
<evidence type="ECO:0000256" key="2">
    <source>
        <dbReference type="ARBA" id="ARBA00009410"/>
    </source>
</evidence>
<comment type="function">
    <text evidence="7">Oxidative deamination of D-amino acids.</text>
</comment>
<keyword evidence="4 7" id="KW-0274">FAD</keyword>
<dbReference type="InterPro" id="IPR036188">
    <property type="entry name" value="FAD/NAD-bd_sf"/>
</dbReference>
<evidence type="ECO:0000256" key="1">
    <source>
        <dbReference type="ARBA" id="ARBA00001974"/>
    </source>
</evidence>
<dbReference type="GO" id="GO:0016491">
    <property type="term" value="F:oxidoreductase activity"/>
    <property type="evidence" value="ECO:0007669"/>
    <property type="project" value="UniProtKB-KW"/>
</dbReference>
<dbReference type="Proteomes" id="UP001589844">
    <property type="component" value="Unassembled WGS sequence"/>
</dbReference>
<evidence type="ECO:0000256" key="6">
    <source>
        <dbReference type="ARBA" id="ARBA00047884"/>
    </source>
</evidence>
<keyword evidence="5 7" id="KW-0560">Oxidoreductase</keyword>
<keyword evidence="3 7" id="KW-0285">Flavoprotein</keyword>
<evidence type="ECO:0000256" key="5">
    <source>
        <dbReference type="ARBA" id="ARBA00023002"/>
    </source>
</evidence>
<proteinExistence type="inferred from homology"/>
<comment type="caution">
    <text evidence="9">The sequence shown here is derived from an EMBL/GenBank/DDBJ whole genome shotgun (WGS) entry which is preliminary data.</text>
</comment>
<evidence type="ECO:0000256" key="4">
    <source>
        <dbReference type="ARBA" id="ARBA00022827"/>
    </source>
</evidence>
<dbReference type="EMBL" id="JBHLXJ010000009">
    <property type="protein sequence ID" value="MFC0350041.1"/>
    <property type="molecule type" value="Genomic_DNA"/>
</dbReference>
<dbReference type="Gene3D" id="3.30.9.10">
    <property type="entry name" value="D-Amino Acid Oxidase, subunit A, domain 2"/>
    <property type="match status" value="1"/>
</dbReference>
<name>A0ABV6IDZ0_9BURK</name>
<dbReference type="Pfam" id="PF01266">
    <property type="entry name" value="DAO"/>
    <property type="match status" value="1"/>
</dbReference>
<dbReference type="EC" id="1.4.99.-" evidence="7"/>
<dbReference type="SUPFAM" id="SSF51905">
    <property type="entry name" value="FAD/NAD(P)-binding domain"/>
    <property type="match status" value="1"/>
</dbReference>
<dbReference type="PANTHER" id="PTHR13847">
    <property type="entry name" value="SARCOSINE DEHYDROGENASE-RELATED"/>
    <property type="match status" value="1"/>
</dbReference>
<feature type="binding site" evidence="7">
    <location>
        <begin position="25"/>
        <end position="39"/>
    </location>
    <ligand>
        <name>FAD</name>
        <dbReference type="ChEBI" id="CHEBI:57692"/>
    </ligand>
</feature>
<gene>
    <name evidence="7" type="primary">dadA</name>
    <name evidence="9" type="ORF">ACFFJH_09510</name>
</gene>
<dbReference type="NCBIfam" id="NF001933">
    <property type="entry name" value="PRK00711.1"/>
    <property type="match status" value="1"/>
</dbReference>